<proteinExistence type="predicted"/>
<evidence type="ECO:0000259" key="8">
    <source>
        <dbReference type="PROSITE" id="PS50157"/>
    </source>
</evidence>
<dbReference type="Pfam" id="PF13912">
    <property type="entry name" value="zf-C2H2_6"/>
    <property type="match status" value="1"/>
</dbReference>
<feature type="domain" description="C2H2-type" evidence="8">
    <location>
        <begin position="199"/>
        <end position="226"/>
    </location>
</feature>
<evidence type="ECO:0000256" key="4">
    <source>
        <dbReference type="ARBA" id="ARBA00022833"/>
    </source>
</evidence>
<dbReference type="PANTHER" id="PTHR23235:SF142">
    <property type="entry name" value="ZINC FINGER PROTEIN 384"/>
    <property type="match status" value="1"/>
</dbReference>
<dbReference type="PROSITE" id="PS00028">
    <property type="entry name" value="ZINC_FINGER_C2H2_1"/>
    <property type="match status" value="9"/>
</dbReference>
<keyword evidence="2" id="KW-0677">Repeat</keyword>
<evidence type="ECO:0000256" key="6">
    <source>
        <dbReference type="PROSITE-ProRule" id="PRU00042"/>
    </source>
</evidence>
<keyword evidence="5" id="KW-0539">Nucleus</keyword>
<dbReference type="Gene3D" id="3.30.160.60">
    <property type="entry name" value="Classic Zinc Finger"/>
    <property type="match status" value="9"/>
</dbReference>
<name>A0ABQ8RVW7_PERAM</name>
<feature type="domain" description="C2H2-type" evidence="8">
    <location>
        <begin position="423"/>
        <end position="450"/>
    </location>
</feature>
<keyword evidence="3 6" id="KW-0863">Zinc-finger</keyword>
<dbReference type="InterPro" id="IPR013087">
    <property type="entry name" value="Znf_C2H2_type"/>
</dbReference>
<evidence type="ECO:0000256" key="2">
    <source>
        <dbReference type="ARBA" id="ARBA00022737"/>
    </source>
</evidence>
<feature type="domain" description="C2H2-type" evidence="8">
    <location>
        <begin position="283"/>
        <end position="310"/>
    </location>
</feature>
<evidence type="ECO:0000256" key="7">
    <source>
        <dbReference type="SAM" id="MobiDB-lite"/>
    </source>
</evidence>
<feature type="domain" description="C2H2-type" evidence="8">
    <location>
        <begin position="255"/>
        <end position="282"/>
    </location>
</feature>
<gene>
    <name evidence="9" type="ORF">ANN_27437</name>
</gene>
<organism evidence="9 10">
    <name type="scientific">Periplaneta americana</name>
    <name type="common">American cockroach</name>
    <name type="synonym">Blatta americana</name>
    <dbReference type="NCBI Taxonomy" id="6978"/>
    <lineage>
        <taxon>Eukaryota</taxon>
        <taxon>Metazoa</taxon>
        <taxon>Ecdysozoa</taxon>
        <taxon>Arthropoda</taxon>
        <taxon>Hexapoda</taxon>
        <taxon>Insecta</taxon>
        <taxon>Pterygota</taxon>
        <taxon>Neoptera</taxon>
        <taxon>Polyneoptera</taxon>
        <taxon>Dictyoptera</taxon>
        <taxon>Blattodea</taxon>
        <taxon>Blattoidea</taxon>
        <taxon>Blattidae</taxon>
        <taxon>Blattinae</taxon>
        <taxon>Periplaneta</taxon>
    </lineage>
</organism>
<feature type="domain" description="C2H2-type" evidence="8">
    <location>
        <begin position="227"/>
        <end position="254"/>
    </location>
</feature>
<dbReference type="SMART" id="SM00355">
    <property type="entry name" value="ZnF_C2H2"/>
    <property type="match status" value="9"/>
</dbReference>
<feature type="domain" description="C2H2-type" evidence="8">
    <location>
        <begin position="311"/>
        <end position="338"/>
    </location>
</feature>
<protein>
    <recommendedName>
        <fullName evidence="8">C2H2-type domain-containing protein</fullName>
    </recommendedName>
</protein>
<evidence type="ECO:0000256" key="3">
    <source>
        <dbReference type="ARBA" id="ARBA00022771"/>
    </source>
</evidence>
<dbReference type="EMBL" id="JAJSOF020000041">
    <property type="protein sequence ID" value="KAJ4425811.1"/>
    <property type="molecule type" value="Genomic_DNA"/>
</dbReference>
<reference evidence="9 10" key="1">
    <citation type="journal article" date="2022" name="Allergy">
        <title>Genome assembly and annotation of Periplaneta americana reveal a comprehensive cockroach allergen profile.</title>
        <authorList>
            <person name="Wang L."/>
            <person name="Xiong Q."/>
            <person name="Saelim N."/>
            <person name="Wang L."/>
            <person name="Nong W."/>
            <person name="Wan A.T."/>
            <person name="Shi M."/>
            <person name="Liu X."/>
            <person name="Cao Q."/>
            <person name="Hui J.H.L."/>
            <person name="Sookrung N."/>
            <person name="Leung T.F."/>
            <person name="Tungtrongchitr A."/>
            <person name="Tsui S.K.W."/>
        </authorList>
    </citation>
    <scope>NUCLEOTIDE SEQUENCE [LARGE SCALE GENOMIC DNA]</scope>
    <source>
        <strain evidence="9">PWHHKU_190912</strain>
    </source>
</reference>
<keyword evidence="1" id="KW-0479">Metal-binding</keyword>
<feature type="compositionally biased region" description="Basic and acidic residues" evidence="7">
    <location>
        <begin position="159"/>
        <end position="177"/>
    </location>
</feature>
<comment type="caution">
    <text evidence="9">The sequence shown here is derived from an EMBL/GenBank/DDBJ whole genome shotgun (WGS) entry which is preliminary data.</text>
</comment>
<accession>A0ABQ8RVW7</accession>
<sequence length="583" mass="66601">MPISCKIYCSLRVWCDIKRFSSPPYEAMNVNKAKPEEDPLAMDQNNVKRCEFLSEPCLEMYVKKEAADDSLAEDRITDTYEEKSLSKISLKSVDSFSHNIKTEVKDEKSPVPAAVCEMKCESGIKVEVEDSSFNLTTDAEYEENPVPTICRVPEAESEEGFRIEHKEQERENLKDATEENEVLTGSIGDSSHHTGLNPFECDVCGKILSSSSSLKTHSRIHTGEKPFTCNVCGKCFSESGTLKQHERTHTGLKPFKCDECGKSFSHPWSFDTHKRMHTGVKPFECNECGKCFSQRSGLKKHEFIHSGLRPFKCDFCGKCFSDFGVLKGHKRIHTGETPFKCNDCGKCFSQRTSLKWHELTHTGLRPFKCDYCGKTFSDLGVLKSHKRLHTGEKPFTCDVCNKCFRQPGDLKVHVRRHMGEKPHKCDVCGKKFLLLRSLRMHSILHSNEKPFKCELCGKKKLVDLLRYSAQGCPICFHSLCTCKYKCENLSYEHKVGLFEDFYDLEDIEKRGSYLMGLMQVSHVKRRRHGTYDDSSQSRRQTTIHYTVPDGQGDLVQVCRGTFSEIFSLTEENPGINRKEEEFD</sequence>
<dbReference type="SUPFAM" id="SSF57667">
    <property type="entry name" value="beta-beta-alpha zinc fingers"/>
    <property type="match status" value="5"/>
</dbReference>
<evidence type="ECO:0000313" key="10">
    <source>
        <dbReference type="Proteomes" id="UP001148838"/>
    </source>
</evidence>
<evidence type="ECO:0000313" key="9">
    <source>
        <dbReference type="EMBL" id="KAJ4425811.1"/>
    </source>
</evidence>
<evidence type="ECO:0000256" key="1">
    <source>
        <dbReference type="ARBA" id="ARBA00022723"/>
    </source>
</evidence>
<evidence type="ECO:0000256" key="5">
    <source>
        <dbReference type="ARBA" id="ARBA00023242"/>
    </source>
</evidence>
<feature type="domain" description="C2H2-type" evidence="8">
    <location>
        <begin position="339"/>
        <end position="366"/>
    </location>
</feature>
<dbReference type="PROSITE" id="PS50157">
    <property type="entry name" value="ZINC_FINGER_C2H2_2"/>
    <property type="match status" value="9"/>
</dbReference>
<dbReference type="InterPro" id="IPR036236">
    <property type="entry name" value="Znf_C2H2_sf"/>
</dbReference>
<keyword evidence="4" id="KW-0862">Zinc</keyword>
<dbReference type="Proteomes" id="UP001148838">
    <property type="component" value="Unassembled WGS sequence"/>
</dbReference>
<feature type="region of interest" description="Disordered" evidence="7">
    <location>
        <begin position="157"/>
        <end position="178"/>
    </location>
</feature>
<feature type="domain" description="C2H2-type" evidence="8">
    <location>
        <begin position="395"/>
        <end position="422"/>
    </location>
</feature>
<dbReference type="Pfam" id="PF00096">
    <property type="entry name" value="zf-C2H2"/>
    <property type="match status" value="8"/>
</dbReference>
<dbReference type="PANTHER" id="PTHR23235">
    <property type="entry name" value="KRUEPPEL-LIKE TRANSCRIPTION FACTOR"/>
    <property type="match status" value="1"/>
</dbReference>
<keyword evidence="10" id="KW-1185">Reference proteome</keyword>
<feature type="domain" description="C2H2-type" evidence="8">
    <location>
        <begin position="367"/>
        <end position="394"/>
    </location>
</feature>